<keyword evidence="2" id="KW-0732">Signal</keyword>
<name>A0A379X618_9NOCA</name>
<protein>
    <recommendedName>
        <fullName evidence="5">MspA</fullName>
    </recommendedName>
</protein>
<evidence type="ECO:0000256" key="1">
    <source>
        <dbReference type="SAM" id="MobiDB-lite"/>
    </source>
</evidence>
<dbReference type="AlphaFoldDB" id="A0A379X618"/>
<reference evidence="3 4" key="1">
    <citation type="submission" date="2018-06" db="EMBL/GenBank/DDBJ databases">
        <authorList>
            <consortium name="Pathogen Informatics"/>
            <person name="Doyle S."/>
        </authorList>
    </citation>
    <scope>NUCLEOTIDE SEQUENCE [LARGE SCALE GENOMIC DNA]</scope>
    <source>
        <strain evidence="3 4">NCTC13184</strain>
    </source>
</reference>
<dbReference type="RefSeq" id="WP_062968123.1">
    <property type="nucleotide sequence ID" value="NZ_JAJFOE010000004.1"/>
</dbReference>
<feature type="compositionally biased region" description="Polar residues" evidence="1">
    <location>
        <begin position="72"/>
        <end position="83"/>
    </location>
</feature>
<feature type="signal peptide" evidence="2">
    <location>
        <begin position="1"/>
        <end position="26"/>
    </location>
</feature>
<feature type="chain" id="PRO_5016822058" description="MspA" evidence="2">
    <location>
        <begin position="27"/>
        <end position="90"/>
    </location>
</feature>
<organism evidence="3 4">
    <name type="scientific">Nocardia africana</name>
    <dbReference type="NCBI Taxonomy" id="134964"/>
    <lineage>
        <taxon>Bacteria</taxon>
        <taxon>Bacillati</taxon>
        <taxon>Actinomycetota</taxon>
        <taxon>Actinomycetes</taxon>
        <taxon>Mycobacteriales</taxon>
        <taxon>Nocardiaceae</taxon>
        <taxon>Nocardia</taxon>
    </lineage>
</organism>
<evidence type="ECO:0000256" key="2">
    <source>
        <dbReference type="SAM" id="SignalP"/>
    </source>
</evidence>
<evidence type="ECO:0000313" key="4">
    <source>
        <dbReference type="Proteomes" id="UP000255082"/>
    </source>
</evidence>
<accession>A0A379X618</accession>
<feature type="region of interest" description="Disordered" evidence="1">
    <location>
        <begin position="46"/>
        <end position="90"/>
    </location>
</feature>
<evidence type="ECO:0008006" key="5">
    <source>
        <dbReference type="Google" id="ProtNLM"/>
    </source>
</evidence>
<sequence length="90" mass="8874">MTLKKAVAAATFGLAIAALGAGAANAAVTAGGVHTGVDPETGAWDGYGERPPYLEGHSIPAPPIQPGVTTPYDPNNVDSSGQLPNGGEGY</sequence>
<proteinExistence type="predicted"/>
<evidence type="ECO:0000313" key="3">
    <source>
        <dbReference type="EMBL" id="SUH71994.1"/>
    </source>
</evidence>
<dbReference type="OrthoDB" id="9923873at2"/>
<dbReference type="EMBL" id="UGRU01000002">
    <property type="protein sequence ID" value="SUH71994.1"/>
    <property type="molecule type" value="Genomic_DNA"/>
</dbReference>
<dbReference type="Proteomes" id="UP000255082">
    <property type="component" value="Unassembled WGS sequence"/>
</dbReference>
<gene>
    <name evidence="3" type="ORF">NCTC13184_07368</name>
</gene>